<comment type="similarity">
    <text evidence="3">Belongs to the multi antimicrobial extrusion (MATE) (TC 2.A.66.1) family.</text>
</comment>
<dbReference type="AlphaFoldDB" id="E7G840"/>
<dbReference type="GO" id="GO:0015297">
    <property type="term" value="F:antiporter activity"/>
    <property type="evidence" value="ECO:0007669"/>
    <property type="project" value="UniProtKB-KW"/>
</dbReference>
<dbReference type="PANTHER" id="PTHR43298">
    <property type="entry name" value="MULTIDRUG RESISTANCE PROTEIN NORM-RELATED"/>
    <property type="match status" value="1"/>
</dbReference>
<dbReference type="PIRSF" id="PIRSF006603">
    <property type="entry name" value="DinF"/>
    <property type="match status" value="1"/>
</dbReference>
<evidence type="ECO:0000256" key="4">
    <source>
        <dbReference type="ARBA" id="ARBA00020268"/>
    </source>
</evidence>
<dbReference type="HOGENOM" id="CLU_012893_5_1_9"/>
<dbReference type="NCBIfam" id="TIGR00797">
    <property type="entry name" value="matE"/>
    <property type="match status" value="1"/>
</dbReference>
<proteinExistence type="inferred from homology"/>
<keyword evidence="7" id="KW-1003">Cell membrane</keyword>
<feature type="transmembrane region" description="Helical" evidence="13">
    <location>
        <begin position="164"/>
        <end position="186"/>
    </location>
</feature>
<comment type="subcellular location">
    <subcellularLocation>
        <location evidence="2">Cell membrane</location>
        <topology evidence="2">Multi-pass membrane protein</topology>
    </subcellularLocation>
</comment>
<evidence type="ECO:0000256" key="10">
    <source>
        <dbReference type="ARBA" id="ARBA00023065"/>
    </source>
</evidence>
<evidence type="ECO:0000256" key="9">
    <source>
        <dbReference type="ARBA" id="ARBA00022989"/>
    </source>
</evidence>
<feature type="transmembrane region" description="Helical" evidence="13">
    <location>
        <begin position="57"/>
        <end position="79"/>
    </location>
</feature>
<feature type="transmembrane region" description="Helical" evidence="13">
    <location>
        <begin position="365"/>
        <end position="383"/>
    </location>
</feature>
<evidence type="ECO:0000256" key="6">
    <source>
        <dbReference type="ARBA" id="ARBA00022449"/>
    </source>
</evidence>
<dbReference type="GeneID" id="78230578"/>
<feature type="transmembrane region" description="Helical" evidence="13">
    <location>
        <begin position="318"/>
        <end position="345"/>
    </location>
</feature>
<evidence type="ECO:0000256" key="5">
    <source>
        <dbReference type="ARBA" id="ARBA00022448"/>
    </source>
</evidence>
<evidence type="ECO:0000256" key="1">
    <source>
        <dbReference type="ARBA" id="ARBA00003408"/>
    </source>
</evidence>
<dbReference type="STRING" id="100884.GCA_000269565_02773"/>
<evidence type="ECO:0000313" key="15">
    <source>
        <dbReference type="Proteomes" id="UP000003157"/>
    </source>
</evidence>
<dbReference type="EMBL" id="ADKX01000015">
    <property type="protein sequence ID" value="EFW05759.1"/>
    <property type="molecule type" value="Genomic_DNA"/>
</dbReference>
<evidence type="ECO:0000256" key="3">
    <source>
        <dbReference type="ARBA" id="ARBA00010199"/>
    </source>
</evidence>
<dbReference type="InterPro" id="IPR048279">
    <property type="entry name" value="MdtK-like"/>
</dbReference>
<feature type="transmembrane region" description="Helical" evidence="13">
    <location>
        <begin position="244"/>
        <end position="265"/>
    </location>
</feature>
<dbReference type="InterPro" id="IPR050222">
    <property type="entry name" value="MATE_MdtK"/>
</dbReference>
<evidence type="ECO:0000256" key="12">
    <source>
        <dbReference type="ARBA" id="ARBA00031636"/>
    </source>
</evidence>
<dbReference type="eggNOG" id="COG0534">
    <property type="taxonomic scope" value="Bacteria"/>
</dbReference>
<keyword evidence="9 13" id="KW-1133">Transmembrane helix</keyword>
<evidence type="ECO:0000256" key="2">
    <source>
        <dbReference type="ARBA" id="ARBA00004651"/>
    </source>
</evidence>
<dbReference type="Pfam" id="PF01554">
    <property type="entry name" value="MatE"/>
    <property type="match status" value="2"/>
</dbReference>
<evidence type="ECO:0000256" key="11">
    <source>
        <dbReference type="ARBA" id="ARBA00023136"/>
    </source>
</evidence>
<feature type="transmembrane region" description="Helical" evidence="13">
    <location>
        <begin position="395"/>
        <end position="412"/>
    </location>
</feature>
<feature type="transmembrane region" description="Helical" evidence="13">
    <location>
        <begin position="192"/>
        <end position="216"/>
    </location>
</feature>
<evidence type="ECO:0000256" key="13">
    <source>
        <dbReference type="SAM" id="Phobius"/>
    </source>
</evidence>
<keyword evidence="8 13" id="KW-0812">Transmembrane</keyword>
<keyword evidence="5" id="KW-0813">Transport</keyword>
<feature type="transmembrane region" description="Helical" evidence="13">
    <location>
        <begin position="91"/>
        <end position="113"/>
    </location>
</feature>
<feature type="transmembrane region" description="Helical" evidence="13">
    <location>
        <begin position="285"/>
        <end position="306"/>
    </location>
</feature>
<comment type="caution">
    <text evidence="14">The sequence shown here is derived from an EMBL/GenBank/DDBJ whole genome shotgun (WGS) entry which is preliminary data.</text>
</comment>
<dbReference type="Proteomes" id="UP000003157">
    <property type="component" value="Unassembled WGS sequence"/>
</dbReference>
<dbReference type="OrthoDB" id="9780160at2"/>
<feature type="transmembrane region" description="Helical" evidence="13">
    <location>
        <begin position="418"/>
        <end position="438"/>
    </location>
</feature>
<evidence type="ECO:0000256" key="8">
    <source>
        <dbReference type="ARBA" id="ARBA00022692"/>
    </source>
</evidence>
<dbReference type="GO" id="GO:0006811">
    <property type="term" value="P:monoatomic ion transport"/>
    <property type="evidence" value="ECO:0007669"/>
    <property type="project" value="UniProtKB-KW"/>
</dbReference>
<dbReference type="RefSeq" id="WP_008788044.1">
    <property type="nucleotide sequence ID" value="NZ_AKCB01000002.1"/>
</dbReference>
<gene>
    <name evidence="14" type="ORF">HMPREF9488_00928</name>
</gene>
<keyword evidence="11 13" id="KW-0472">Membrane</keyword>
<sequence>MRKFFGNKAFYKATLAIALPIMAQQFVTSFVNLIDNIMIGSVGSLALTSVTVANRVYLIFNSTMFGICGAAGIFIAQYYGAKNKEKCQKILNINLVCGFLVAALFVFALLIVPRQLMEIFSSQPVVIEESLKYLQYAVLTYVPFAFSFSIMMALRAVGINKIQLLVGVITVATNTTLNYMLIFGHFGFPVLGVQGVAIATAIARFVEMFIYMVILLRKKHMFHFSIHGLLHLDMSLICSMVRKAIPLTVNEILYSLGLTMIFLSYMRCDESLISGISVVDTVMQIAYIVFGGLSSAISILIGNRLGANEIEEAKTNSYRLLTFGVMIGIVMGTTLIFVAPVIASFYNVEDIIKQTIVSLLSIKSILLPIYVYNVCIFFTLRAGGDTFSTMLMDSGFLWCAGVLLSTLLSVFFDIPLVMLYAIVESCDLLKLFVATYFFKKGRWAKNMTISHEVVY</sequence>
<protein>
    <recommendedName>
        <fullName evidence="4">Probable multidrug resistance protein NorM</fullName>
    </recommendedName>
    <alternativeName>
        <fullName evidence="12">Multidrug-efflux transporter</fullName>
    </alternativeName>
</protein>
<dbReference type="PANTHER" id="PTHR43298:SF2">
    <property type="entry name" value="FMN_FAD EXPORTER YEEO-RELATED"/>
    <property type="match status" value="1"/>
</dbReference>
<reference evidence="14 15" key="1">
    <citation type="submission" date="2010-12" db="EMBL/GenBank/DDBJ databases">
        <title>The Genome Sequence of Coprobacillus sp. strain 29_1.</title>
        <authorList>
            <consortium name="The Broad Institute Genome Sequencing Platform"/>
            <person name="Earl A."/>
            <person name="Ward D."/>
            <person name="Feldgarden M."/>
            <person name="Gevers D."/>
            <person name="Daigneault M."/>
            <person name="Sibley C.D."/>
            <person name="White A."/>
            <person name="Strauss J."/>
            <person name="Allen-Vercoe E."/>
            <person name="Young S.K."/>
            <person name="Zeng Q."/>
            <person name="Gargeya S."/>
            <person name="Fitzgerald M."/>
            <person name="Haas B."/>
            <person name="Abouelleil A."/>
            <person name="Alvarado L."/>
            <person name="Arachchi H.M."/>
            <person name="Berlin A."/>
            <person name="Brown A."/>
            <person name="Chapman S.B."/>
            <person name="Chen Z."/>
            <person name="Dunbar C."/>
            <person name="Freedman E."/>
            <person name="Gearin G."/>
            <person name="Gellesch M."/>
            <person name="Goldberg J."/>
            <person name="Griggs A."/>
            <person name="Gujja S."/>
            <person name="Heilman E."/>
            <person name="Heiman D."/>
            <person name="Howarth C."/>
            <person name="Larson L."/>
            <person name="Lui A."/>
            <person name="MacDonald P.J.P."/>
            <person name="Mehta T."/>
            <person name="Montmayeur A."/>
            <person name="Murphy C."/>
            <person name="Neiman D."/>
            <person name="Pearson M."/>
            <person name="Priest M."/>
            <person name="Roberts A."/>
            <person name="Saif S."/>
            <person name="Shea T."/>
            <person name="Shenoy N."/>
            <person name="Sisk P."/>
            <person name="Stolte C."/>
            <person name="Sykes S."/>
            <person name="White J."/>
            <person name="Yandava C."/>
            <person name="Nusbaum C."/>
            <person name="Birren B."/>
        </authorList>
    </citation>
    <scope>NUCLEOTIDE SEQUENCE [LARGE SCALE GENOMIC DNA]</scope>
    <source>
        <strain evidence="14 15">29_1</strain>
    </source>
</reference>
<evidence type="ECO:0000256" key="7">
    <source>
        <dbReference type="ARBA" id="ARBA00022475"/>
    </source>
</evidence>
<evidence type="ECO:0000313" key="14">
    <source>
        <dbReference type="EMBL" id="EFW05759.1"/>
    </source>
</evidence>
<dbReference type="InterPro" id="IPR002528">
    <property type="entry name" value="MATE_fam"/>
</dbReference>
<dbReference type="GO" id="GO:0005886">
    <property type="term" value="C:plasma membrane"/>
    <property type="evidence" value="ECO:0007669"/>
    <property type="project" value="UniProtKB-SubCell"/>
</dbReference>
<accession>E7G840</accession>
<keyword evidence="15" id="KW-1185">Reference proteome</keyword>
<feature type="transmembrane region" description="Helical" evidence="13">
    <location>
        <begin position="133"/>
        <end position="157"/>
    </location>
</feature>
<name>E7G840_9FIRM</name>
<keyword evidence="6" id="KW-0050">Antiport</keyword>
<dbReference type="GO" id="GO:0042910">
    <property type="term" value="F:xenobiotic transmembrane transporter activity"/>
    <property type="evidence" value="ECO:0007669"/>
    <property type="project" value="InterPro"/>
</dbReference>
<comment type="function">
    <text evidence="1">Multidrug efflux pump.</text>
</comment>
<organism evidence="14 15">
    <name type="scientific">Coprobacillus cateniformis</name>
    <dbReference type="NCBI Taxonomy" id="100884"/>
    <lineage>
        <taxon>Bacteria</taxon>
        <taxon>Bacillati</taxon>
        <taxon>Bacillota</taxon>
        <taxon>Erysipelotrichia</taxon>
        <taxon>Erysipelotrichales</taxon>
        <taxon>Coprobacillaceae</taxon>
        <taxon>Coprobacillus</taxon>
    </lineage>
</organism>
<keyword evidence="10" id="KW-0406">Ion transport</keyword>